<evidence type="ECO:0000313" key="3">
    <source>
        <dbReference type="Proteomes" id="UP001558652"/>
    </source>
</evidence>
<name>A0ABD0YTD3_9HEMI</name>
<comment type="caution">
    <text evidence="2">The sequence shown here is derived from an EMBL/GenBank/DDBJ whole genome shotgun (WGS) entry which is preliminary data.</text>
</comment>
<dbReference type="Proteomes" id="UP001558652">
    <property type="component" value="Unassembled WGS sequence"/>
</dbReference>
<dbReference type="AlphaFoldDB" id="A0ABD0YTD3"/>
<proteinExistence type="predicted"/>
<keyword evidence="3" id="KW-1185">Reference proteome</keyword>
<feature type="region of interest" description="Disordered" evidence="1">
    <location>
        <begin position="1"/>
        <end position="57"/>
    </location>
</feature>
<sequence>MPRPIFGHPAGPRCDPKHPPPPPRPSAVASAKALPSGQGGPPRRANQSPTGSPGRLGIFRSLTVAAPGVGTLQRAPHYRSPLWHLTGFGLYLRAGPPIGGQPPRNPGPALKRGLHVECGVLC</sequence>
<organism evidence="2 3">
    <name type="scientific">Ranatra chinensis</name>
    <dbReference type="NCBI Taxonomy" id="642074"/>
    <lineage>
        <taxon>Eukaryota</taxon>
        <taxon>Metazoa</taxon>
        <taxon>Ecdysozoa</taxon>
        <taxon>Arthropoda</taxon>
        <taxon>Hexapoda</taxon>
        <taxon>Insecta</taxon>
        <taxon>Pterygota</taxon>
        <taxon>Neoptera</taxon>
        <taxon>Paraneoptera</taxon>
        <taxon>Hemiptera</taxon>
        <taxon>Heteroptera</taxon>
        <taxon>Panheteroptera</taxon>
        <taxon>Nepomorpha</taxon>
        <taxon>Nepidae</taxon>
        <taxon>Ranatrinae</taxon>
        <taxon>Ranatra</taxon>
    </lineage>
</organism>
<protein>
    <submittedName>
        <fullName evidence="2">Uncharacterized protein</fullName>
    </submittedName>
</protein>
<gene>
    <name evidence="2" type="ORF">AAG570_006236</name>
</gene>
<accession>A0ABD0YTD3</accession>
<reference evidence="2 3" key="1">
    <citation type="submission" date="2024-07" db="EMBL/GenBank/DDBJ databases">
        <title>Chromosome-level genome assembly of the water stick insect Ranatra chinensis (Heteroptera: Nepidae).</title>
        <authorList>
            <person name="Liu X."/>
        </authorList>
    </citation>
    <scope>NUCLEOTIDE SEQUENCE [LARGE SCALE GENOMIC DNA]</scope>
    <source>
        <strain evidence="2">Cailab_2021Rc</strain>
        <tissue evidence="2">Muscle</tissue>
    </source>
</reference>
<evidence type="ECO:0000313" key="2">
    <source>
        <dbReference type="EMBL" id="KAL1139250.1"/>
    </source>
</evidence>
<evidence type="ECO:0000256" key="1">
    <source>
        <dbReference type="SAM" id="MobiDB-lite"/>
    </source>
</evidence>
<dbReference type="EMBL" id="JBFDAA010000002">
    <property type="protein sequence ID" value="KAL1139250.1"/>
    <property type="molecule type" value="Genomic_DNA"/>
</dbReference>